<keyword evidence="2" id="KW-0963">Cytoplasm</keyword>
<feature type="domain" description="Centrosomin N-terminal motif 1" evidence="5">
    <location>
        <begin position="71"/>
        <end position="143"/>
    </location>
</feature>
<dbReference type="GO" id="GO:0097431">
    <property type="term" value="C:mitotic spindle pole"/>
    <property type="evidence" value="ECO:0007669"/>
    <property type="project" value="TreeGrafter"/>
</dbReference>
<organism evidence="6">
    <name type="scientific">Graphocephala atropunctata</name>
    <dbReference type="NCBI Taxonomy" id="36148"/>
    <lineage>
        <taxon>Eukaryota</taxon>
        <taxon>Metazoa</taxon>
        <taxon>Ecdysozoa</taxon>
        <taxon>Arthropoda</taxon>
        <taxon>Hexapoda</taxon>
        <taxon>Insecta</taxon>
        <taxon>Pterygota</taxon>
        <taxon>Neoptera</taxon>
        <taxon>Paraneoptera</taxon>
        <taxon>Hemiptera</taxon>
        <taxon>Auchenorrhyncha</taxon>
        <taxon>Membracoidea</taxon>
        <taxon>Cicadellidae</taxon>
        <taxon>Cicadellinae</taxon>
        <taxon>Cicadellini</taxon>
        <taxon>Graphocephala</taxon>
    </lineage>
</organism>
<proteinExistence type="predicted"/>
<dbReference type="InterPro" id="IPR012943">
    <property type="entry name" value="Cnn_1N"/>
</dbReference>
<evidence type="ECO:0000259" key="5">
    <source>
        <dbReference type="Pfam" id="PF07989"/>
    </source>
</evidence>
<evidence type="ECO:0000256" key="4">
    <source>
        <dbReference type="SAM" id="MobiDB-lite"/>
    </source>
</evidence>
<dbReference type="GO" id="GO:0001578">
    <property type="term" value="P:microtubule bundle formation"/>
    <property type="evidence" value="ECO:0007669"/>
    <property type="project" value="TreeGrafter"/>
</dbReference>
<dbReference type="GO" id="GO:0000132">
    <property type="term" value="P:establishment of mitotic spindle orientation"/>
    <property type="evidence" value="ECO:0007669"/>
    <property type="project" value="TreeGrafter"/>
</dbReference>
<dbReference type="GO" id="GO:0090266">
    <property type="term" value="P:regulation of mitotic cell cycle spindle assembly checkpoint"/>
    <property type="evidence" value="ECO:0007669"/>
    <property type="project" value="TreeGrafter"/>
</dbReference>
<sequence>MSDPNKAGFSGSPPVRLARLVIPPRTLPSQLDESTFTFDGREPGLSLNYKIGQIPFSPTSPGKRSPGRPKTMKEYEEDLVNLKRENFNLKVKIYFMEQNRVDPNLPKNVDELRTMYSDLKAEHELTEKDLSSKEDLLISTYRALDAQKQQLEAMNSDFETMKTEHEQEKLELQSRIEDLEKELKDTYAKFMETSINLDDTNAMYALTFGLDRKSETKLPNPSEIKIKELESNLAKERKRVSSLEDKITGLQSKLTRDQGSLEEVHKQAHSLAEELKEAEKMKSAYQKMVKDAHENIRTKKESYEAMITMKEMELENKSRILKNVQRNLDLATSALQDKQGVAQTQLEINLQSVTRENLILKQEVRKLQKLLEERGTPRSSRERSVGRSSSEWDQEKVRQLRQALEKVEELTKERKVLKEQVAKYSKCYRSQDSEHFIQTLMKQNKVLEKEVEELRATSRKRIDLVKEEVIHLK</sequence>
<evidence type="ECO:0000313" key="6">
    <source>
        <dbReference type="EMBL" id="JAT37714.1"/>
    </source>
</evidence>
<keyword evidence="3" id="KW-0175">Coiled coil</keyword>
<evidence type="ECO:0000256" key="2">
    <source>
        <dbReference type="ARBA" id="ARBA00022490"/>
    </source>
</evidence>
<comment type="subcellular location">
    <subcellularLocation>
        <location evidence="1">Cytoplasm</location>
    </subcellularLocation>
</comment>
<feature type="compositionally biased region" description="Basic and acidic residues" evidence="4">
    <location>
        <begin position="371"/>
        <end position="385"/>
    </location>
</feature>
<dbReference type="GO" id="GO:0035371">
    <property type="term" value="C:microtubule plus-end"/>
    <property type="evidence" value="ECO:0007669"/>
    <property type="project" value="TreeGrafter"/>
</dbReference>
<protein>
    <recommendedName>
        <fullName evidence="5">Centrosomin N-terminal motif 1 domain-containing protein</fullName>
    </recommendedName>
</protein>
<dbReference type="GO" id="GO:0008017">
    <property type="term" value="F:microtubule binding"/>
    <property type="evidence" value="ECO:0007669"/>
    <property type="project" value="TreeGrafter"/>
</dbReference>
<reference evidence="6" key="1">
    <citation type="submission" date="2015-11" db="EMBL/GenBank/DDBJ databases">
        <title>De novo transcriptome assembly of four potential Pierce s Disease insect vectors from Arizona vineyards.</title>
        <authorList>
            <person name="Tassone E.E."/>
        </authorList>
    </citation>
    <scope>NUCLEOTIDE SEQUENCE</scope>
</reference>
<evidence type="ECO:0000256" key="3">
    <source>
        <dbReference type="SAM" id="Coils"/>
    </source>
</evidence>
<dbReference type="PANTHER" id="PTHR46930">
    <property type="entry name" value="CDK5 REGULATORY SUBUNIT-ASSOCIATED PROTEIN 2"/>
    <property type="match status" value="1"/>
</dbReference>
<dbReference type="PANTHER" id="PTHR46930:SF1">
    <property type="entry name" value="CDK5 REGULATORY SUBUNIT-ASSOCIATED PROTEIN 2"/>
    <property type="match status" value="1"/>
</dbReference>
<dbReference type="GO" id="GO:0046600">
    <property type="term" value="P:negative regulation of centriole replication"/>
    <property type="evidence" value="ECO:0007669"/>
    <property type="project" value="TreeGrafter"/>
</dbReference>
<dbReference type="GO" id="GO:0007059">
    <property type="term" value="P:chromosome segregation"/>
    <property type="evidence" value="ECO:0007669"/>
    <property type="project" value="TreeGrafter"/>
</dbReference>
<feature type="coiled-coil region" evidence="3">
    <location>
        <begin position="72"/>
        <end position="189"/>
    </location>
</feature>
<feature type="region of interest" description="Disordered" evidence="4">
    <location>
        <begin position="371"/>
        <end position="391"/>
    </location>
</feature>
<name>A0A1B6MP47_9HEMI</name>
<dbReference type="GO" id="GO:0043015">
    <property type="term" value="F:gamma-tubulin binding"/>
    <property type="evidence" value="ECO:0007669"/>
    <property type="project" value="TreeGrafter"/>
</dbReference>
<dbReference type="GO" id="GO:0005737">
    <property type="term" value="C:cytoplasm"/>
    <property type="evidence" value="ECO:0007669"/>
    <property type="project" value="UniProtKB-SubCell"/>
</dbReference>
<feature type="region of interest" description="Disordered" evidence="4">
    <location>
        <begin position="51"/>
        <end position="70"/>
    </location>
</feature>
<dbReference type="GO" id="GO:0007099">
    <property type="term" value="P:centriole replication"/>
    <property type="evidence" value="ECO:0007669"/>
    <property type="project" value="TreeGrafter"/>
</dbReference>
<dbReference type="InterPro" id="IPR042791">
    <property type="entry name" value="CDK5RAP2"/>
</dbReference>
<feature type="coiled-coil region" evidence="3">
    <location>
        <begin position="226"/>
        <end position="295"/>
    </location>
</feature>
<gene>
    <name evidence="6" type="ORF">g.44517</name>
</gene>
<dbReference type="Pfam" id="PF07989">
    <property type="entry name" value="Cnn_1N"/>
    <property type="match status" value="1"/>
</dbReference>
<dbReference type="GO" id="GO:0000242">
    <property type="term" value="C:pericentriolar material"/>
    <property type="evidence" value="ECO:0007669"/>
    <property type="project" value="TreeGrafter"/>
</dbReference>
<dbReference type="EMBL" id="GEBQ01002263">
    <property type="protein sequence ID" value="JAT37714.1"/>
    <property type="molecule type" value="Transcribed_RNA"/>
</dbReference>
<accession>A0A1B6MP47</accession>
<evidence type="ECO:0000256" key="1">
    <source>
        <dbReference type="ARBA" id="ARBA00004496"/>
    </source>
</evidence>
<dbReference type="AlphaFoldDB" id="A0A1B6MP47"/>